<comment type="pathway">
    <text evidence="3 18">Phospholipid metabolism; CDP-diacylglycerol biosynthesis; CDP-diacylglycerol from sn-glycerol 3-phosphate: step 3/3.</text>
</comment>
<keyword evidence="14" id="KW-0443">Lipid metabolism</keyword>
<evidence type="ECO:0000256" key="3">
    <source>
        <dbReference type="ARBA" id="ARBA00005119"/>
    </source>
</evidence>
<evidence type="ECO:0000256" key="15">
    <source>
        <dbReference type="ARBA" id="ARBA00023136"/>
    </source>
</evidence>
<evidence type="ECO:0000256" key="2">
    <source>
        <dbReference type="ARBA" id="ARBA00004651"/>
    </source>
</evidence>
<dbReference type="OrthoDB" id="9799199at2"/>
<accession>A0A220VBV5</accession>
<dbReference type="PANTHER" id="PTHR46382:SF1">
    <property type="entry name" value="PHOSPHATIDATE CYTIDYLYLTRANSFERASE"/>
    <property type="match status" value="1"/>
</dbReference>
<evidence type="ECO:0000256" key="19">
    <source>
        <dbReference type="SAM" id="Phobius"/>
    </source>
</evidence>
<evidence type="ECO:0000256" key="8">
    <source>
        <dbReference type="ARBA" id="ARBA00022475"/>
    </source>
</evidence>
<name>A0A220VBV5_9GAMM</name>
<evidence type="ECO:0000313" key="21">
    <source>
        <dbReference type="Proteomes" id="UP000242175"/>
    </source>
</evidence>
<feature type="transmembrane region" description="Helical" evidence="19">
    <location>
        <begin position="117"/>
        <end position="137"/>
    </location>
</feature>
<feature type="transmembrane region" description="Helical" evidence="19">
    <location>
        <begin position="190"/>
        <end position="209"/>
    </location>
</feature>
<evidence type="ECO:0000256" key="5">
    <source>
        <dbReference type="ARBA" id="ARBA00010185"/>
    </source>
</evidence>
<comment type="catalytic activity">
    <reaction evidence="1 18">
        <text>a 1,2-diacyl-sn-glycero-3-phosphate + CTP + H(+) = a CDP-1,2-diacyl-sn-glycerol + diphosphate</text>
        <dbReference type="Rhea" id="RHEA:16229"/>
        <dbReference type="ChEBI" id="CHEBI:15378"/>
        <dbReference type="ChEBI" id="CHEBI:33019"/>
        <dbReference type="ChEBI" id="CHEBI:37563"/>
        <dbReference type="ChEBI" id="CHEBI:58332"/>
        <dbReference type="ChEBI" id="CHEBI:58608"/>
        <dbReference type="EC" id="2.7.7.41"/>
    </reaction>
</comment>
<dbReference type="UniPathway" id="UPA00557">
    <property type="reaction ID" value="UER00614"/>
</dbReference>
<keyword evidence="8" id="KW-1003">Cell membrane</keyword>
<evidence type="ECO:0000256" key="12">
    <source>
        <dbReference type="ARBA" id="ARBA00022695"/>
    </source>
</evidence>
<dbReference type="PROSITE" id="PS01315">
    <property type="entry name" value="CDS"/>
    <property type="match status" value="1"/>
</dbReference>
<protein>
    <recommendedName>
        <fullName evidence="7 18">Phosphatidate cytidylyltransferase</fullName>
        <ecNumber evidence="6 18">2.7.7.41</ecNumber>
    </recommendedName>
</protein>
<feature type="transmembrane region" description="Helical" evidence="19">
    <location>
        <begin position="215"/>
        <end position="235"/>
    </location>
</feature>
<dbReference type="GO" id="GO:0016024">
    <property type="term" value="P:CDP-diacylglycerol biosynthetic process"/>
    <property type="evidence" value="ECO:0007669"/>
    <property type="project" value="UniProtKB-UniPathway"/>
</dbReference>
<organism evidence="20 21">
    <name type="scientific">Paraphotobacterium marinum</name>
    <dbReference type="NCBI Taxonomy" id="1755811"/>
    <lineage>
        <taxon>Bacteria</taxon>
        <taxon>Pseudomonadati</taxon>
        <taxon>Pseudomonadota</taxon>
        <taxon>Gammaproteobacteria</taxon>
        <taxon>Vibrionales</taxon>
        <taxon>Vibrionaceae</taxon>
        <taxon>Paraphotobacterium</taxon>
    </lineage>
</organism>
<evidence type="ECO:0000256" key="17">
    <source>
        <dbReference type="ARBA" id="ARBA00023264"/>
    </source>
</evidence>
<comment type="subcellular location">
    <subcellularLocation>
        <location evidence="2">Cell membrane</location>
        <topology evidence="2">Multi-pass membrane protein</topology>
    </subcellularLocation>
</comment>
<dbReference type="EC" id="2.7.7.41" evidence="6 18"/>
<dbReference type="KEGG" id="pmai:CF386_01400"/>
<feature type="transmembrane region" description="Helical" evidence="19">
    <location>
        <begin position="53"/>
        <end position="70"/>
    </location>
</feature>
<evidence type="ECO:0000256" key="16">
    <source>
        <dbReference type="ARBA" id="ARBA00023209"/>
    </source>
</evidence>
<keyword evidence="21" id="KW-1185">Reference proteome</keyword>
<dbReference type="GO" id="GO:0005886">
    <property type="term" value="C:plasma membrane"/>
    <property type="evidence" value="ECO:0007669"/>
    <property type="project" value="UniProtKB-SubCell"/>
</dbReference>
<dbReference type="EMBL" id="CP022355">
    <property type="protein sequence ID" value="ASK77819.1"/>
    <property type="molecule type" value="Genomic_DNA"/>
</dbReference>
<feature type="transmembrane region" description="Helical" evidence="19">
    <location>
        <begin position="256"/>
        <end position="277"/>
    </location>
</feature>
<evidence type="ECO:0000256" key="11">
    <source>
        <dbReference type="ARBA" id="ARBA00022692"/>
    </source>
</evidence>
<keyword evidence="15 19" id="KW-0472">Membrane</keyword>
<evidence type="ECO:0000313" key="20">
    <source>
        <dbReference type="EMBL" id="ASK77819.1"/>
    </source>
</evidence>
<gene>
    <name evidence="20" type="ORF">CF386_01400</name>
</gene>
<evidence type="ECO:0000256" key="1">
    <source>
        <dbReference type="ARBA" id="ARBA00001698"/>
    </source>
</evidence>
<keyword evidence="9" id="KW-0444">Lipid biosynthesis</keyword>
<dbReference type="Pfam" id="PF01148">
    <property type="entry name" value="CTP_transf_1"/>
    <property type="match status" value="1"/>
</dbReference>
<evidence type="ECO:0000256" key="6">
    <source>
        <dbReference type="ARBA" id="ARBA00012487"/>
    </source>
</evidence>
<evidence type="ECO:0000256" key="4">
    <source>
        <dbReference type="ARBA" id="ARBA00005189"/>
    </source>
</evidence>
<keyword evidence="13 19" id="KW-1133">Transmembrane helix</keyword>
<dbReference type="Proteomes" id="UP000242175">
    <property type="component" value="Chromosome large"/>
</dbReference>
<evidence type="ECO:0000256" key="14">
    <source>
        <dbReference type="ARBA" id="ARBA00023098"/>
    </source>
</evidence>
<comment type="pathway">
    <text evidence="4">Lipid metabolism.</text>
</comment>
<feature type="transmembrane region" description="Helical" evidence="19">
    <location>
        <begin position="149"/>
        <end position="169"/>
    </location>
</feature>
<keyword evidence="11 18" id="KW-0812">Transmembrane</keyword>
<evidence type="ECO:0000256" key="7">
    <source>
        <dbReference type="ARBA" id="ARBA00019373"/>
    </source>
</evidence>
<keyword evidence="10 18" id="KW-0808">Transferase</keyword>
<evidence type="ECO:0000256" key="13">
    <source>
        <dbReference type="ARBA" id="ARBA00022989"/>
    </source>
</evidence>
<dbReference type="InterPro" id="IPR000374">
    <property type="entry name" value="PC_trans"/>
</dbReference>
<feature type="transmembrane region" description="Helical" evidence="19">
    <location>
        <begin position="12"/>
        <end position="41"/>
    </location>
</feature>
<dbReference type="RefSeq" id="WP_089072729.1">
    <property type="nucleotide sequence ID" value="NZ_CBCSAM010000015.1"/>
</dbReference>
<keyword evidence="17" id="KW-1208">Phospholipid metabolism</keyword>
<reference evidence="20 21" key="1">
    <citation type="journal article" date="2016" name="Int. J. Syst. Evol. Microbiol.">
        <title>Paraphotobacterium marinum gen. nov., sp. nov., a member of the family Vibrionaceae, isolated from surface seawater.</title>
        <authorList>
            <person name="Huang Z."/>
            <person name="Dong C."/>
            <person name="Shao Z."/>
        </authorList>
    </citation>
    <scope>NUCLEOTIDE SEQUENCE [LARGE SCALE GENOMIC DNA]</scope>
    <source>
        <strain evidence="20 21">NSCS20N07D</strain>
    </source>
</reference>
<dbReference type="GO" id="GO:0004605">
    <property type="term" value="F:phosphatidate cytidylyltransferase activity"/>
    <property type="evidence" value="ECO:0007669"/>
    <property type="project" value="UniProtKB-EC"/>
</dbReference>
<dbReference type="PANTHER" id="PTHR46382">
    <property type="entry name" value="PHOSPHATIDATE CYTIDYLYLTRANSFERASE"/>
    <property type="match status" value="1"/>
</dbReference>
<dbReference type="AlphaFoldDB" id="A0A220VBV5"/>
<keyword evidence="16" id="KW-0594">Phospholipid biosynthesis</keyword>
<evidence type="ECO:0000256" key="18">
    <source>
        <dbReference type="RuleBase" id="RU003938"/>
    </source>
</evidence>
<sequence>MLKTRIISGLILAPLLIFSIIFFSFKYFMILVGLISILALWEWTQFVVKESRIYPMILFIILLLCLMYLLPTNPNELQHKLVFDYVILVIGMIWWVLASLMVIIFPRNSEYWVDSKSFKELFGILSIVPFFWSTLILRSFEYNISDKGIKLVFLVLFITWSADTGAYFVGKKYGKHKMSPHVSPNKTIEGMAGGVLFAFVVATIYSNIFSISINYFYLIIALTVIFSIFGDLVESMLKRVSHVKDSGRIIPGHGGVLDRIDSLLAAFPIFTISYLLLN</sequence>
<proteinExistence type="inferred from homology"/>
<feature type="transmembrane region" description="Helical" evidence="19">
    <location>
        <begin position="82"/>
        <end position="105"/>
    </location>
</feature>
<evidence type="ECO:0000256" key="10">
    <source>
        <dbReference type="ARBA" id="ARBA00022679"/>
    </source>
</evidence>
<comment type="similarity">
    <text evidence="5 18">Belongs to the CDS family.</text>
</comment>
<keyword evidence="12 18" id="KW-0548">Nucleotidyltransferase</keyword>
<evidence type="ECO:0000256" key="9">
    <source>
        <dbReference type="ARBA" id="ARBA00022516"/>
    </source>
</evidence>